<dbReference type="Pfam" id="PF01058">
    <property type="entry name" value="Oxidored_q6"/>
    <property type="match status" value="1"/>
</dbReference>
<comment type="caution">
    <text evidence="13">The sequence shown here is derived from an EMBL/GenBank/DDBJ whole genome shotgun (WGS) entry which is preliminary data.</text>
</comment>
<dbReference type="Gene3D" id="4.10.480.10">
    <property type="entry name" value="Cytochrome-c3 hydrogenase, C-terminal domain"/>
    <property type="match status" value="1"/>
</dbReference>
<dbReference type="EMBL" id="QMEB01000219">
    <property type="protein sequence ID" value="NMG22074.1"/>
    <property type="molecule type" value="Genomic_DNA"/>
</dbReference>
<dbReference type="SUPFAM" id="SSF56770">
    <property type="entry name" value="HydA/Nqo6-like"/>
    <property type="match status" value="1"/>
</dbReference>
<keyword evidence="14" id="KW-1185">Reference proteome</keyword>
<evidence type="ECO:0000259" key="12">
    <source>
        <dbReference type="Pfam" id="PF14720"/>
    </source>
</evidence>
<dbReference type="PANTHER" id="PTHR30013:SF5">
    <property type="entry name" value="HYDROGENASE SMALL SUBUNIT"/>
    <property type="match status" value="1"/>
</dbReference>
<keyword evidence="10" id="KW-0411">Iron-sulfur</keyword>
<dbReference type="InterPro" id="IPR027394">
    <property type="entry name" value="Cytochrome-c3_hydrogenase_C"/>
</dbReference>
<evidence type="ECO:0000256" key="5">
    <source>
        <dbReference type="ARBA" id="ARBA00022485"/>
    </source>
</evidence>
<comment type="cofactor">
    <cofactor evidence="1">
        <name>[4Fe-4S] cluster</name>
        <dbReference type="ChEBI" id="CHEBI:49883"/>
    </cofactor>
</comment>
<dbReference type="PIRSF" id="PIRSF000310">
    <property type="entry name" value="NiFe_hyd_ssu"/>
    <property type="match status" value="1"/>
</dbReference>
<evidence type="ECO:0000256" key="4">
    <source>
        <dbReference type="ARBA" id="ARBA00011771"/>
    </source>
</evidence>
<accession>A0ABX1PC69</accession>
<evidence type="ECO:0000313" key="14">
    <source>
        <dbReference type="Proteomes" id="UP000718564"/>
    </source>
</evidence>
<dbReference type="InterPro" id="IPR037024">
    <property type="entry name" value="NiFe_Hase_small_N_sf"/>
</dbReference>
<keyword evidence="6" id="KW-0479">Metal-binding</keyword>
<evidence type="ECO:0000256" key="1">
    <source>
        <dbReference type="ARBA" id="ARBA00001966"/>
    </source>
</evidence>
<reference evidence="13 14" key="1">
    <citation type="submission" date="2018-06" db="EMBL/GenBank/DDBJ databases">
        <title>Comparative genomics of Brasilonema spp. strains.</title>
        <authorList>
            <person name="Alvarenga D.O."/>
            <person name="Fiore M.F."/>
            <person name="Varani A.M."/>
        </authorList>
    </citation>
    <scope>NUCLEOTIDE SEQUENCE [LARGE SCALE GENOMIC DNA]</scope>
    <source>
        <strain evidence="13 14">SPC951</strain>
    </source>
</reference>
<gene>
    <name evidence="13" type="ORF">DP116_22495</name>
</gene>
<protein>
    <submittedName>
        <fullName evidence="13">Hydrogenase</fullName>
    </submittedName>
</protein>
<evidence type="ECO:0000259" key="11">
    <source>
        <dbReference type="Pfam" id="PF01058"/>
    </source>
</evidence>
<dbReference type="RefSeq" id="WP_169157291.1">
    <property type="nucleotide sequence ID" value="NZ_CAWPJE010000216.1"/>
</dbReference>
<dbReference type="InterPro" id="IPR037148">
    <property type="entry name" value="NiFe-Hase_small_C_sf"/>
</dbReference>
<dbReference type="InterPro" id="IPR006137">
    <property type="entry name" value="NADH_UbQ_OxRdtase-like_20kDa"/>
</dbReference>
<evidence type="ECO:0000256" key="2">
    <source>
        <dbReference type="ARBA" id="ARBA00004196"/>
    </source>
</evidence>
<evidence type="ECO:0000256" key="9">
    <source>
        <dbReference type="ARBA" id="ARBA00023004"/>
    </source>
</evidence>
<keyword evidence="5" id="KW-0004">4Fe-4S</keyword>
<evidence type="ECO:0000256" key="3">
    <source>
        <dbReference type="ARBA" id="ARBA00006605"/>
    </source>
</evidence>
<sequence length="329" mass="36237">MTNVLWLQGGACSGNTISFLNAEEPTVCDLIADFGIKILWHPSLGLELGENLQALLWDCISGKIPLDILVFEGTVVNGPKGTGNWNRFAERPMKDWLLDLSKVAKFVVAVGDCATWGGIPAIAPNPSESQGLQFLKRQKGGFLGTEYLSKAGLPVINIPGCPAHPDWISQILVAMHIREPPKVIATGRLSDITLDEFHRPQTFFKSFTQTGCTRNIHFAYKASVAEFGQRKGCLFYDLGCRGPMTHSSCNRILWNRVSSKTRAGMPCIGCTEPEFPFYDLEPGTVFKTQTLMGAPKDIPPGMNRQDYALLTLVAKNMVPTWAEEDIFTV</sequence>
<dbReference type="PANTHER" id="PTHR30013">
    <property type="entry name" value="NIFE / NIFESE HYDROGENASE SMALL SUBUNIT FAMILY MEMBER"/>
    <property type="match status" value="1"/>
</dbReference>
<feature type="domain" description="NADH:ubiquinone oxidoreductase-like 20kDa subunit" evidence="11">
    <location>
        <begin position="12"/>
        <end position="174"/>
    </location>
</feature>
<evidence type="ECO:0000256" key="6">
    <source>
        <dbReference type="ARBA" id="ARBA00022723"/>
    </source>
</evidence>
<comment type="subcellular location">
    <subcellularLocation>
        <location evidence="2">Cell envelope</location>
    </subcellularLocation>
</comment>
<proteinExistence type="inferred from homology"/>
<dbReference type="Proteomes" id="UP000718564">
    <property type="component" value="Unassembled WGS sequence"/>
</dbReference>
<keyword evidence="7" id="KW-0732">Signal</keyword>
<evidence type="ECO:0000256" key="7">
    <source>
        <dbReference type="ARBA" id="ARBA00022729"/>
    </source>
</evidence>
<keyword evidence="9" id="KW-0408">Iron</keyword>
<dbReference type="Gene3D" id="3.40.50.700">
    <property type="entry name" value="NADH:ubiquinone oxidoreductase-like, 20kDa subunit"/>
    <property type="match status" value="1"/>
</dbReference>
<evidence type="ECO:0000313" key="13">
    <source>
        <dbReference type="EMBL" id="NMG22074.1"/>
    </source>
</evidence>
<comment type="subunit">
    <text evidence="4">Heterodimer of a large and a small subunit.</text>
</comment>
<organism evidence="13 14">
    <name type="scientific">Brasilonema bromeliae SPC951</name>
    <dbReference type="NCBI Taxonomy" id="385972"/>
    <lineage>
        <taxon>Bacteria</taxon>
        <taxon>Bacillati</taxon>
        <taxon>Cyanobacteriota</taxon>
        <taxon>Cyanophyceae</taxon>
        <taxon>Nostocales</taxon>
        <taxon>Scytonemataceae</taxon>
        <taxon>Brasilonema</taxon>
        <taxon>Bromeliae group (in: Brasilonema)</taxon>
    </lineage>
</organism>
<dbReference type="InterPro" id="IPR001821">
    <property type="entry name" value="NiFe_hydrogenase_ssu"/>
</dbReference>
<name>A0ABX1PC69_9CYAN</name>
<evidence type="ECO:0000256" key="8">
    <source>
        <dbReference type="ARBA" id="ARBA00023002"/>
    </source>
</evidence>
<comment type="similarity">
    <text evidence="3">Belongs to the [NiFe]/[NiFeSe] hydrogenase small subunit family.</text>
</comment>
<keyword evidence="8" id="KW-0560">Oxidoreductase</keyword>
<dbReference type="Pfam" id="PF14720">
    <property type="entry name" value="NiFe_hyd_SSU_C"/>
    <property type="match status" value="1"/>
</dbReference>
<evidence type="ECO:0000256" key="10">
    <source>
        <dbReference type="ARBA" id="ARBA00023014"/>
    </source>
</evidence>
<feature type="domain" description="Cytochrome-c3 hydrogenase C-terminal" evidence="12">
    <location>
        <begin position="205"/>
        <end position="277"/>
    </location>
</feature>